<feature type="non-terminal residue" evidence="1">
    <location>
        <position position="146"/>
    </location>
</feature>
<dbReference type="PANTHER" id="PTHR37542">
    <property type="entry name" value="HELO DOMAIN-CONTAINING PROTEIN-RELATED"/>
    <property type="match status" value="1"/>
</dbReference>
<name>A0AA39Z7Q5_9PEZI</name>
<accession>A0AA39Z7Q5</accession>
<feature type="non-terminal residue" evidence="1">
    <location>
        <position position="1"/>
    </location>
</feature>
<sequence>ILNQIRCKPAAKCQIIKKDARDLAKELQHNDPHTFGLLACKGAAIPLSAATNGPHSRTTAPSVSHYLTGVPNSLRYMLSHTAPSKTLSLRFDYAKQLARSVNYVHTFGFIHKSICRESILVFTNTKSDLPSQSLFLVGFENFRRED</sequence>
<gene>
    <name evidence="1" type="ORF">QBC41DRAFT_184711</name>
</gene>
<reference evidence="1" key="1">
    <citation type="submission" date="2023-06" db="EMBL/GenBank/DDBJ databases">
        <title>Genome-scale phylogeny and comparative genomics of the fungal order Sordariales.</title>
        <authorList>
            <consortium name="Lawrence Berkeley National Laboratory"/>
            <person name="Hensen N."/>
            <person name="Bonometti L."/>
            <person name="Westerberg I."/>
            <person name="Brannstrom I.O."/>
            <person name="Guillou S."/>
            <person name="Cros-Aarteil S."/>
            <person name="Calhoun S."/>
            <person name="Haridas S."/>
            <person name="Kuo A."/>
            <person name="Mondo S."/>
            <person name="Pangilinan J."/>
            <person name="Riley R."/>
            <person name="Labutti K."/>
            <person name="Andreopoulos B."/>
            <person name="Lipzen A."/>
            <person name="Chen C."/>
            <person name="Yanf M."/>
            <person name="Daum C."/>
            <person name="Ng V."/>
            <person name="Clum A."/>
            <person name="Steindorff A."/>
            <person name="Ohm R."/>
            <person name="Martin F."/>
            <person name="Silar P."/>
            <person name="Natvig D."/>
            <person name="Lalanne C."/>
            <person name="Gautier V."/>
            <person name="Ament-Velasquez S.L."/>
            <person name="Kruys A."/>
            <person name="Hutchinson M.I."/>
            <person name="Powell A.J."/>
            <person name="Barry K."/>
            <person name="Miller A.N."/>
            <person name="Grigoriev I.V."/>
            <person name="Debuchy R."/>
            <person name="Gladieux P."/>
            <person name="Thoren M.H."/>
            <person name="Johannesson H."/>
        </authorList>
    </citation>
    <scope>NUCLEOTIDE SEQUENCE</scope>
    <source>
        <strain evidence="1">CBS 307.81</strain>
    </source>
</reference>
<dbReference type="PANTHER" id="PTHR37542:SF1">
    <property type="entry name" value="PRION-INHIBITION AND PROPAGATION HELO DOMAIN-CONTAINING PROTEIN"/>
    <property type="match status" value="1"/>
</dbReference>
<evidence type="ECO:0000313" key="1">
    <source>
        <dbReference type="EMBL" id="KAK0665753.1"/>
    </source>
</evidence>
<dbReference type="Proteomes" id="UP001174997">
    <property type="component" value="Unassembled WGS sequence"/>
</dbReference>
<dbReference type="SUPFAM" id="SSF56112">
    <property type="entry name" value="Protein kinase-like (PK-like)"/>
    <property type="match status" value="1"/>
</dbReference>
<organism evidence="1 2">
    <name type="scientific">Cercophora samala</name>
    <dbReference type="NCBI Taxonomy" id="330535"/>
    <lineage>
        <taxon>Eukaryota</taxon>
        <taxon>Fungi</taxon>
        <taxon>Dikarya</taxon>
        <taxon>Ascomycota</taxon>
        <taxon>Pezizomycotina</taxon>
        <taxon>Sordariomycetes</taxon>
        <taxon>Sordariomycetidae</taxon>
        <taxon>Sordariales</taxon>
        <taxon>Lasiosphaeriaceae</taxon>
        <taxon>Cercophora</taxon>
    </lineage>
</organism>
<proteinExistence type="predicted"/>
<dbReference type="EMBL" id="JAULSY010000103">
    <property type="protein sequence ID" value="KAK0665753.1"/>
    <property type="molecule type" value="Genomic_DNA"/>
</dbReference>
<keyword evidence="2" id="KW-1185">Reference proteome</keyword>
<evidence type="ECO:0008006" key="3">
    <source>
        <dbReference type="Google" id="ProtNLM"/>
    </source>
</evidence>
<dbReference type="InterPro" id="IPR011009">
    <property type="entry name" value="Kinase-like_dom_sf"/>
</dbReference>
<dbReference type="AlphaFoldDB" id="A0AA39Z7Q5"/>
<protein>
    <recommendedName>
        <fullName evidence="3">Protein kinase domain-containing protein</fullName>
    </recommendedName>
</protein>
<evidence type="ECO:0000313" key="2">
    <source>
        <dbReference type="Proteomes" id="UP001174997"/>
    </source>
</evidence>
<comment type="caution">
    <text evidence="1">The sequence shown here is derived from an EMBL/GenBank/DDBJ whole genome shotgun (WGS) entry which is preliminary data.</text>
</comment>